<evidence type="ECO:0008006" key="5">
    <source>
        <dbReference type="Google" id="ProtNLM"/>
    </source>
</evidence>
<proteinExistence type="predicted"/>
<organism evidence="3 4">
    <name type="scientific">Candidatus Thiodiazotropha taylori</name>
    <dbReference type="NCBI Taxonomy" id="2792791"/>
    <lineage>
        <taxon>Bacteria</taxon>
        <taxon>Pseudomonadati</taxon>
        <taxon>Pseudomonadota</taxon>
        <taxon>Gammaproteobacteria</taxon>
        <taxon>Chromatiales</taxon>
        <taxon>Sedimenticolaceae</taxon>
        <taxon>Candidatus Thiodiazotropha</taxon>
    </lineage>
</organism>
<evidence type="ECO:0000313" key="3">
    <source>
        <dbReference type="EMBL" id="MCG7944804.1"/>
    </source>
</evidence>
<evidence type="ECO:0000256" key="1">
    <source>
        <dbReference type="SAM" id="MobiDB-lite"/>
    </source>
</evidence>
<dbReference type="Proteomes" id="UP000886667">
    <property type="component" value="Unassembled WGS sequence"/>
</dbReference>
<feature type="signal peptide" evidence="2">
    <location>
        <begin position="1"/>
        <end position="18"/>
    </location>
</feature>
<dbReference type="EMBL" id="JAEPCM010000016">
    <property type="protein sequence ID" value="MCG7944804.1"/>
    <property type="molecule type" value="Genomic_DNA"/>
</dbReference>
<comment type="caution">
    <text evidence="3">The sequence shown here is derived from an EMBL/GenBank/DDBJ whole genome shotgun (WGS) entry which is preliminary data.</text>
</comment>
<evidence type="ECO:0000313" key="4">
    <source>
        <dbReference type="Proteomes" id="UP000886667"/>
    </source>
</evidence>
<evidence type="ECO:0000256" key="2">
    <source>
        <dbReference type="SAM" id="SignalP"/>
    </source>
</evidence>
<feature type="chain" id="PRO_5039637937" description="Secreted protein" evidence="2">
    <location>
        <begin position="19"/>
        <end position="136"/>
    </location>
</feature>
<accession>A0A9E4K952</accession>
<sequence length="136" mass="14987">MKRFIIPLMLVAATTASAESIRTSDGVQCVTNDKGWGKAYGEVETTDKDYGLNSYSDSQTTVKIGFEVPLGQQPSQLDCTKLLKLEERRLELELLAKVKELELMDAQIQQIKQSSSGDTPQGSSLSVNDDPQDLFN</sequence>
<keyword evidence="2" id="KW-0732">Signal</keyword>
<dbReference type="AlphaFoldDB" id="A0A9E4K952"/>
<reference evidence="3" key="1">
    <citation type="journal article" date="2021" name="Proc. Natl. Acad. Sci. U.S.A.">
        <title>Global biogeography of chemosynthetic symbionts reveals both localized and globally distributed symbiont groups. .</title>
        <authorList>
            <person name="Osvatic J.T."/>
            <person name="Wilkins L.G.E."/>
            <person name="Leibrecht L."/>
            <person name="Leray M."/>
            <person name="Zauner S."/>
            <person name="Polzin J."/>
            <person name="Camacho Y."/>
            <person name="Gros O."/>
            <person name="van Gils J.A."/>
            <person name="Eisen J.A."/>
            <person name="Petersen J.M."/>
            <person name="Yuen B."/>
        </authorList>
    </citation>
    <scope>NUCLEOTIDE SEQUENCE</scope>
    <source>
        <strain evidence="3">MAGclacostrist064TRANS</strain>
    </source>
</reference>
<protein>
    <recommendedName>
        <fullName evidence="5">Secreted protein</fullName>
    </recommendedName>
</protein>
<gene>
    <name evidence="3" type="ORF">JAZ07_00500</name>
</gene>
<name>A0A9E4K952_9GAMM</name>
<feature type="region of interest" description="Disordered" evidence="1">
    <location>
        <begin position="110"/>
        <end position="136"/>
    </location>
</feature>